<feature type="region of interest" description="Disordered" evidence="1">
    <location>
        <begin position="149"/>
        <end position="195"/>
    </location>
</feature>
<feature type="region of interest" description="Disordered" evidence="1">
    <location>
        <begin position="693"/>
        <end position="995"/>
    </location>
</feature>
<accession>D2VAW8</accession>
<gene>
    <name evidence="3" type="ORF">NAEGRDRAFT_48062</name>
</gene>
<organism evidence="4">
    <name type="scientific">Naegleria gruberi</name>
    <name type="common">Amoeba</name>
    <dbReference type="NCBI Taxonomy" id="5762"/>
    <lineage>
        <taxon>Eukaryota</taxon>
        <taxon>Discoba</taxon>
        <taxon>Heterolobosea</taxon>
        <taxon>Tetramitia</taxon>
        <taxon>Eutetramitia</taxon>
        <taxon>Vahlkampfiidae</taxon>
        <taxon>Naegleria</taxon>
    </lineage>
</organism>
<feature type="compositionally biased region" description="Basic and acidic residues" evidence="1">
    <location>
        <begin position="600"/>
        <end position="616"/>
    </location>
</feature>
<keyword evidence="2" id="KW-0812">Transmembrane</keyword>
<keyword evidence="2" id="KW-0472">Membrane</keyword>
<feature type="compositionally biased region" description="Basic and acidic residues" evidence="1">
    <location>
        <begin position="736"/>
        <end position="750"/>
    </location>
</feature>
<feature type="transmembrane region" description="Helical" evidence="2">
    <location>
        <begin position="1860"/>
        <end position="1889"/>
    </location>
</feature>
<feature type="region of interest" description="Disordered" evidence="1">
    <location>
        <begin position="1010"/>
        <end position="1052"/>
    </location>
</feature>
<feature type="compositionally biased region" description="Gly residues" evidence="1">
    <location>
        <begin position="844"/>
        <end position="856"/>
    </location>
</feature>
<feature type="compositionally biased region" description="Basic residues" evidence="1">
    <location>
        <begin position="704"/>
        <end position="715"/>
    </location>
</feature>
<dbReference type="InterPro" id="IPR016024">
    <property type="entry name" value="ARM-type_fold"/>
</dbReference>
<name>D2VAW8_NAEGR</name>
<evidence type="ECO:0000313" key="4">
    <source>
        <dbReference type="Proteomes" id="UP000006671"/>
    </source>
</evidence>
<proteinExistence type="predicted"/>
<feature type="compositionally biased region" description="Polar residues" evidence="1">
    <location>
        <begin position="903"/>
        <end position="932"/>
    </location>
</feature>
<reference evidence="3 4" key="1">
    <citation type="journal article" date="2010" name="Cell">
        <title>The genome of Naegleria gruberi illuminates early eukaryotic versatility.</title>
        <authorList>
            <person name="Fritz-Laylin L.K."/>
            <person name="Prochnik S.E."/>
            <person name="Ginger M.L."/>
            <person name="Dacks J.B."/>
            <person name="Carpenter M.L."/>
            <person name="Field M.C."/>
            <person name="Kuo A."/>
            <person name="Paredez A."/>
            <person name="Chapman J."/>
            <person name="Pham J."/>
            <person name="Shu S."/>
            <person name="Neupane R."/>
            <person name="Cipriano M."/>
            <person name="Mancuso J."/>
            <person name="Tu H."/>
            <person name="Salamov A."/>
            <person name="Lindquist E."/>
            <person name="Shapiro H."/>
            <person name="Lucas S."/>
            <person name="Grigoriev I.V."/>
            <person name="Cande W.Z."/>
            <person name="Fulton C."/>
            <person name="Rokhsar D.S."/>
            <person name="Dawson S.C."/>
        </authorList>
    </citation>
    <scope>NUCLEOTIDE SEQUENCE [LARGE SCALE GENOMIC DNA]</scope>
    <source>
        <strain evidence="3 4">NEG-M</strain>
    </source>
</reference>
<dbReference type="STRING" id="5762.D2VAW8"/>
<protein>
    <submittedName>
        <fullName evidence="3">Predicted protein</fullName>
    </submittedName>
</protein>
<feature type="compositionally biased region" description="Low complexity" evidence="1">
    <location>
        <begin position="951"/>
        <end position="967"/>
    </location>
</feature>
<feature type="compositionally biased region" description="Low complexity" evidence="1">
    <location>
        <begin position="353"/>
        <end position="366"/>
    </location>
</feature>
<evidence type="ECO:0000256" key="1">
    <source>
        <dbReference type="SAM" id="MobiDB-lite"/>
    </source>
</evidence>
<keyword evidence="2" id="KW-1133">Transmembrane helix</keyword>
<feature type="compositionally biased region" description="Low complexity" evidence="1">
    <location>
        <begin position="221"/>
        <end position="244"/>
    </location>
</feature>
<feature type="region of interest" description="Disordered" evidence="1">
    <location>
        <begin position="1"/>
        <end position="28"/>
    </location>
</feature>
<feature type="compositionally biased region" description="Basic residues" evidence="1">
    <location>
        <begin position="617"/>
        <end position="629"/>
    </location>
</feature>
<dbReference type="VEuPathDB" id="AmoebaDB:NAEGRDRAFT_48062"/>
<dbReference type="SUPFAM" id="SSF48371">
    <property type="entry name" value="ARM repeat"/>
    <property type="match status" value="1"/>
</dbReference>
<feature type="compositionally biased region" description="Low complexity" evidence="1">
    <location>
        <begin position="164"/>
        <end position="192"/>
    </location>
</feature>
<feature type="compositionally biased region" description="Polar residues" evidence="1">
    <location>
        <begin position="939"/>
        <end position="950"/>
    </location>
</feature>
<feature type="compositionally biased region" description="Basic and acidic residues" evidence="1">
    <location>
        <begin position="630"/>
        <end position="644"/>
    </location>
</feature>
<feature type="compositionally biased region" description="Polar residues" evidence="1">
    <location>
        <begin position="1042"/>
        <end position="1052"/>
    </location>
</feature>
<dbReference type="EMBL" id="GG738860">
    <property type="protein sequence ID" value="EFC46154.1"/>
    <property type="molecule type" value="Genomic_DNA"/>
</dbReference>
<feature type="compositionally biased region" description="Polar residues" evidence="1">
    <location>
        <begin position="754"/>
        <end position="766"/>
    </location>
</feature>
<feature type="compositionally biased region" description="Acidic residues" evidence="1">
    <location>
        <begin position="767"/>
        <end position="800"/>
    </location>
</feature>
<feature type="compositionally biased region" description="Low complexity" evidence="1">
    <location>
        <begin position="1019"/>
        <end position="1033"/>
    </location>
</feature>
<feature type="compositionally biased region" description="Low complexity" evidence="1">
    <location>
        <begin position="868"/>
        <end position="902"/>
    </location>
</feature>
<feature type="compositionally biased region" description="Polar residues" evidence="1">
    <location>
        <begin position="1096"/>
        <end position="1112"/>
    </location>
</feature>
<dbReference type="GeneID" id="8859328"/>
<feature type="compositionally biased region" description="Acidic residues" evidence="1">
    <location>
        <begin position="530"/>
        <end position="579"/>
    </location>
</feature>
<feature type="compositionally biased region" description="Low complexity" evidence="1">
    <location>
        <begin position="1074"/>
        <end position="1095"/>
    </location>
</feature>
<evidence type="ECO:0000313" key="3">
    <source>
        <dbReference type="EMBL" id="EFC46154.1"/>
    </source>
</evidence>
<sequence>MANKKKSKKQSTSTTSGHHGSSSSSVVAAASNQNITNVRNIFTQPVNLDSCFLCDDHKPKGLSKKSKRQGVIPHTLQDFWLEAPIKKKLQLLQMDCKFVLDQIRCSSPYTTKEGDKPAFLSKPSSCLCPACRKKKAIFNAVIAVKNTTPTQQQQQPLAISSDCTTNNSTTTTTTAEQQQPVPTNNTQQATTTLSENDHVLVSKQLSKISEKTQFLIEDEANNNNTNSTGSTTTSETSQTTIATSDSTSPQNEVPLPFGRYLTVKNGKITVIDDYVRRDNCEHFLKVIQKCEEAFPNDLKLGPNEFPVPENIHTLINYCTANSEVNIKKILLKNAKKAFSSNNHNNNNHHHSLTSPQTQNQTNPTNSNVMTSQILNLFQQQQGGATATLTLGSNGTVLNNVNVQMVTDNAKQSSKITTPTNSQNSSLSTSHLQVQVPPSVTITATSSTIQTHTSQKSSVVVHSSSSQTSSTAALVVSGSIDMTSTGSGSSQNMKVVNGSIAMVHLGNVKDLIRGGESNTNATVVLNNLQHEEDDDDEEEEEDDEEAIDEENEEEEEEEEDDEEGDEEDLESETDDEETLDEYSQSDTDEEISNDKGSTNHSEMRLKNRSFDHDDQYYSKRRISRDKRHGHQKEGDNQKEQDEKNEILASNMRESKLLFQIYLARLFSHNIRVAYNDLCASEMQKCLLEEFERESEMKATTSKNSKNNKKSSKKNKDKKKEEKLATPVKKSNSNQNKTPEKPTELPKAKPSEDVASPNQSIGSTNNDYDSADENYEQDYLNTEEQEEDDYYDSLDYDYDDDFENRGAVQDWNVVTKKPKQPKAVAGSVSGTTTPRGTTYSTYSNRGRGGSSVRGGRGGPHTMTTQSLRPASTSNSNTTTATPGTPSKVTTPVSTSSTPQKVTTSNITGGNTPQKLSSYYSISNNNQPSKNTPTSNEKHQASHQFHSQHVKTATSSTTIISSNGNTTGTPLPVPVPTLQPLPQTQQQTQQPQPVQTQQQGGFILLPSAVNGANSKITKHSRQQSSSSVSSNNTSTSLESPMHPFVNQTPSGNSTVSSVVGELLNEDEYLMLSGLKRSTTPSTTGGASTSSPNSVGSGSNALPNPQPFQNQHSLFGGSNTLFDSSSFGNIAKNNLSPSNGNGNSPRANSLIYNPFDMGMQYGNPNMMPQYNPTNNLGMGNGLYPGFNLFGGTSSFPMTNTIQQAPQQQASNASWSLFQGYGSFSWNPIMGNNDNTKLHVVEDNSNSIIHSSSVATKTSSRESDEIVVESPIVIASYLSQDDELYQLVESKGVYLISKYSLEANSKSILNMIITPSSFESKFINIFHSKSTQRVYLIELDAEERIILSTISLNSNIILNHGSLLMKDLRSMKDLSCTFKTRRNNVECMVREDEKLKIVEISINQDSFKIEKETFYPLIDCNEFTLFNGPNSETRVILTHKREGVMVIYSILPDSWVEIGKTSSIEIVEHYDTLEDSFLFGNDQMIIIPKSEQFSIVSKKKSFNGHVIRRISPKITSIENKEYNPELSSINIKMKGKDLFGHLIGVSYSTNCATLVQHSRFNPSSSCSEGYKCVAFNYGYNRMDCSIEEEKIALKFISPLSNRNVRSKFLNQFQSMNDVYSKMIPYDTKIPLTTGAPLLSIVNNAQGTCLKAVSTFNSTTSNERRSLLSIEDNIISDVVAFADFILDDLSMGNSFELWLMSTDGKYYLQAQVSQFGVGKPVRIQIYPNLPGDLMTATRKSELETDRKICNEIKTNTMYRLILRLTNPTFSQTTGQPLWTYHASIVEPTTAELEVCSLEADSTMKKANYETIQDTKFAVGISQSAYSKLFSSSSLTLNVTATVRAVGLRCQSEDCNQIYIVPSLNDIIIISATLGSSLLFVLLVICLMISIIICIIRPWHIELTEEQKKEMELRRNFERLQQLQRTMSLGHAHSPVRSLASSNRFQQQQQAMMMMNNSNSNNNIETNRR</sequence>
<dbReference type="OrthoDB" id="10668431at2759"/>
<dbReference type="RefSeq" id="XP_002678898.1">
    <property type="nucleotide sequence ID" value="XM_002678852.1"/>
</dbReference>
<feature type="region of interest" description="Disordered" evidence="1">
    <location>
        <begin position="1072"/>
        <end position="1112"/>
    </location>
</feature>
<feature type="compositionally biased region" description="Low complexity" evidence="1">
    <location>
        <begin position="977"/>
        <end position="995"/>
    </location>
</feature>
<feature type="region of interest" description="Disordered" evidence="1">
    <location>
        <begin position="338"/>
        <end position="366"/>
    </location>
</feature>
<feature type="region of interest" description="Disordered" evidence="1">
    <location>
        <begin position="528"/>
        <end position="645"/>
    </location>
</feature>
<dbReference type="InParanoid" id="D2VAW8"/>
<dbReference type="eggNOG" id="ENOG502SWFM">
    <property type="taxonomic scope" value="Eukaryota"/>
</dbReference>
<evidence type="ECO:0000256" key="2">
    <source>
        <dbReference type="SAM" id="Phobius"/>
    </source>
</evidence>
<feature type="compositionally biased region" description="Low complexity" evidence="1">
    <location>
        <begin position="824"/>
        <end position="843"/>
    </location>
</feature>
<feature type="compositionally biased region" description="Low complexity" evidence="1">
    <location>
        <begin position="10"/>
        <end position="28"/>
    </location>
</feature>
<dbReference type="Proteomes" id="UP000006671">
    <property type="component" value="Unassembled WGS sequence"/>
</dbReference>
<feature type="region of interest" description="Disordered" evidence="1">
    <location>
        <begin position="217"/>
        <end position="253"/>
    </location>
</feature>
<keyword evidence="4" id="KW-1185">Reference proteome</keyword>
<dbReference type="KEGG" id="ngr:NAEGRDRAFT_48062"/>